<dbReference type="EMBL" id="JANPWZ010003815">
    <property type="protein sequence ID" value="KAJ3551187.1"/>
    <property type="molecule type" value="Genomic_DNA"/>
</dbReference>
<comment type="caution">
    <text evidence="1">The sequence shown here is derived from an EMBL/GenBank/DDBJ whole genome shotgun (WGS) entry which is preliminary data.</text>
</comment>
<reference evidence="1" key="1">
    <citation type="submission" date="2022-07" db="EMBL/GenBank/DDBJ databases">
        <title>Genome Sequence of Xylaria arbuscula.</title>
        <authorList>
            <person name="Buettner E."/>
        </authorList>
    </citation>
    <scope>NUCLEOTIDE SEQUENCE</scope>
    <source>
        <strain evidence="1">VT107</strain>
    </source>
</reference>
<sequence length="70" mass="7765">MLQRMYGRIWNMSPTMEKKLGKKAGTHKWSVTWGTTGQKISAPLSKGHSFFQGVANDGTLLAKAETPSKR</sequence>
<gene>
    <name evidence="1" type="ORF">NPX13_g11428</name>
</gene>
<keyword evidence="2" id="KW-1185">Reference proteome</keyword>
<name>A0A9W8N2R1_9PEZI</name>
<protein>
    <submittedName>
        <fullName evidence="1">Uncharacterized protein</fullName>
    </submittedName>
</protein>
<evidence type="ECO:0000313" key="1">
    <source>
        <dbReference type="EMBL" id="KAJ3551187.1"/>
    </source>
</evidence>
<accession>A0A9W8N2R1</accession>
<organism evidence="1 2">
    <name type="scientific">Xylaria arbuscula</name>
    <dbReference type="NCBI Taxonomy" id="114810"/>
    <lineage>
        <taxon>Eukaryota</taxon>
        <taxon>Fungi</taxon>
        <taxon>Dikarya</taxon>
        <taxon>Ascomycota</taxon>
        <taxon>Pezizomycotina</taxon>
        <taxon>Sordariomycetes</taxon>
        <taxon>Xylariomycetidae</taxon>
        <taxon>Xylariales</taxon>
        <taxon>Xylariaceae</taxon>
        <taxon>Xylaria</taxon>
    </lineage>
</organism>
<evidence type="ECO:0000313" key="2">
    <source>
        <dbReference type="Proteomes" id="UP001148614"/>
    </source>
</evidence>
<dbReference type="Proteomes" id="UP001148614">
    <property type="component" value="Unassembled WGS sequence"/>
</dbReference>
<dbReference type="AlphaFoldDB" id="A0A9W8N2R1"/>
<proteinExistence type="predicted"/>